<gene>
    <name evidence="2" type="ORF">GMARGA_LOCUS17194</name>
</gene>
<proteinExistence type="predicted"/>
<dbReference type="Proteomes" id="UP000789901">
    <property type="component" value="Unassembled WGS sequence"/>
</dbReference>
<sequence>SIISEQSTPTSTTTSSEKSASTLAKVVQKYDTEQLIKFLRRENDDLKLDKDDLEIIREEKITGRIFLNSTKQDFIDYGLKGGPAKSLADFAKEVKEKKLKSFSLCKTKQEVKEVFNKFGYGDADIISILPFKPEIVDIDSNDGKLKFCIDDIKQKIELYGPASELNKAEHCRVDYAVKVKNNTGNDELIAITEAKQSDVLMGFGQNVLQLTTFHHKNSKKRNAEEAFGKDAFDYLYGIVTTATNWYFILYTPERFYRIESEYSIRINKDALKDDSELRKDIKKVVQVLVSLLKDRVEVEESPDPNNLYLLGLNEDNKNDFLKELRKGSRESTIPLQTIIYLADC</sequence>
<keyword evidence="3" id="KW-1185">Reference proteome</keyword>
<dbReference type="Gene3D" id="1.10.150.50">
    <property type="entry name" value="Transcription Factor, Ets-1"/>
    <property type="match status" value="1"/>
</dbReference>
<evidence type="ECO:0000313" key="2">
    <source>
        <dbReference type="EMBL" id="CAG8758492.1"/>
    </source>
</evidence>
<evidence type="ECO:0000256" key="1">
    <source>
        <dbReference type="SAM" id="MobiDB-lite"/>
    </source>
</evidence>
<evidence type="ECO:0000313" key="3">
    <source>
        <dbReference type="Proteomes" id="UP000789901"/>
    </source>
</evidence>
<dbReference type="InterPro" id="IPR013761">
    <property type="entry name" value="SAM/pointed_sf"/>
</dbReference>
<comment type="caution">
    <text evidence="2">The sequence shown here is derived from an EMBL/GenBank/DDBJ whole genome shotgun (WGS) entry which is preliminary data.</text>
</comment>
<name>A0ABN7VEE6_GIGMA</name>
<feature type="region of interest" description="Disordered" evidence="1">
    <location>
        <begin position="1"/>
        <end position="20"/>
    </location>
</feature>
<feature type="non-terminal residue" evidence="2">
    <location>
        <position position="1"/>
    </location>
</feature>
<organism evidence="2 3">
    <name type="scientific">Gigaspora margarita</name>
    <dbReference type="NCBI Taxonomy" id="4874"/>
    <lineage>
        <taxon>Eukaryota</taxon>
        <taxon>Fungi</taxon>
        <taxon>Fungi incertae sedis</taxon>
        <taxon>Mucoromycota</taxon>
        <taxon>Glomeromycotina</taxon>
        <taxon>Glomeromycetes</taxon>
        <taxon>Diversisporales</taxon>
        <taxon>Gigasporaceae</taxon>
        <taxon>Gigaspora</taxon>
    </lineage>
</organism>
<dbReference type="EMBL" id="CAJVQB010012872">
    <property type="protein sequence ID" value="CAG8758492.1"/>
    <property type="molecule type" value="Genomic_DNA"/>
</dbReference>
<accession>A0ABN7VEE6</accession>
<protein>
    <submittedName>
        <fullName evidence="2">11433_t:CDS:1</fullName>
    </submittedName>
</protein>
<reference evidence="2 3" key="1">
    <citation type="submission" date="2021-06" db="EMBL/GenBank/DDBJ databases">
        <authorList>
            <person name="Kallberg Y."/>
            <person name="Tangrot J."/>
            <person name="Rosling A."/>
        </authorList>
    </citation>
    <scope>NUCLEOTIDE SEQUENCE [LARGE SCALE GENOMIC DNA]</scope>
    <source>
        <strain evidence="2 3">120-4 pot B 10/14</strain>
    </source>
</reference>